<protein>
    <submittedName>
        <fullName evidence="2">Oidioi.mRNA.OKI2018_I69.chr2.g8011.t1.cds</fullName>
    </submittedName>
</protein>
<proteinExistence type="predicted"/>
<sequence>MTMDFLFQSTHDFTNEIFASLNAAFLKVLSATIQQIKQRDTQTIILSASIFGVVTLILFTLIVACFFYGTRWCCCCCKSKIPYRTAKASRIPTAPARNIFRRGSIQVSDSDEEAGFTREYISTTRLLQQSSENVSD</sequence>
<accession>A0ABN7TG91</accession>
<name>A0ABN7TG91_OIKDI</name>
<reference evidence="2 3" key="1">
    <citation type="submission" date="2021-04" db="EMBL/GenBank/DDBJ databases">
        <authorList>
            <person name="Bliznina A."/>
        </authorList>
    </citation>
    <scope>NUCLEOTIDE SEQUENCE [LARGE SCALE GENOMIC DNA]</scope>
</reference>
<keyword evidence="1" id="KW-1133">Transmembrane helix</keyword>
<dbReference type="Proteomes" id="UP001158576">
    <property type="component" value="Chromosome 2"/>
</dbReference>
<evidence type="ECO:0000256" key="1">
    <source>
        <dbReference type="SAM" id="Phobius"/>
    </source>
</evidence>
<gene>
    <name evidence="2" type="ORF">OKIOD_LOCUS16776</name>
</gene>
<evidence type="ECO:0000313" key="3">
    <source>
        <dbReference type="Proteomes" id="UP001158576"/>
    </source>
</evidence>
<keyword evidence="3" id="KW-1185">Reference proteome</keyword>
<keyword evidence="1" id="KW-0812">Transmembrane</keyword>
<dbReference type="EMBL" id="OU015567">
    <property type="protein sequence ID" value="CAG5113921.1"/>
    <property type="molecule type" value="Genomic_DNA"/>
</dbReference>
<feature type="transmembrane region" description="Helical" evidence="1">
    <location>
        <begin position="44"/>
        <end position="69"/>
    </location>
</feature>
<organism evidence="2 3">
    <name type="scientific">Oikopleura dioica</name>
    <name type="common">Tunicate</name>
    <dbReference type="NCBI Taxonomy" id="34765"/>
    <lineage>
        <taxon>Eukaryota</taxon>
        <taxon>Metazoa</taxon>
        <taxon>Chordata</taxon>
        <taxon>Tunicata</taxon>
        <taxon>Appendicularia</taxon>
        <taxon>Copelata</taxon>
        <taxon>Oikopleuridae</taxon>
        <taxon>Oikopleura</taxon>
    </lineage>
</organism>
<keyword evidence="1" id="KW-0472">Membrane</keyword>
<evidence type="ECO:0000313" key="2">
    <source>
        <dbReference type="EMBL" id="CAG5113921.1"/>
    </source>
</evidence>